<comment type="subcellular location">
    <subcellularLocation>
        <location evidence="1">Membrane</location>
    </subcellularLocation>
</comment>
<evidence type="ECO:0000256" key="1">
    <source>
        <dbReference type="ARBA" id="ARBA00004370"/>
    </source>
</evidence>
<dbReference type="Proteomes" id="UP000092460">
    <property type="component" value="Unassembled WGS sequence"/>
</dbReference>
<organism evidence="5 6">
    <name type="scientific">Glossina palpalis gambiensis</name>
    <dbReference type="NCBI Taxonomy" id="67801"/>
    <lineage>
        <taxon>Eukaryota</taxon>
        <taxon>Metazoa</taxon>
        <taxon>Ecdysozoa</taxon>
        <taxon>Arthropoda</taxon>
        <taxon>Hexapoda</taxon>
        <taxon>Insecta</taxon>
        <taxon>Pterygota</taxon>
        <taxon>Neoptera</taxon>
        <taxon>Endopterygota</taxon>
        <taxon>Diptera</taxon>
        <taxon>Brachycera</taxon>
        <taxon>Muscomorpha</taxon>
        <taxon>Hippoboscoidea</taxon>
        <taxon>Glossinidae</taxon>
        <taxon>Glossina</taxon>
    </lineage>
</organism>
<keyword evidence="4" id="KW-1133">Transmembrane helix</keyword>
<dbReference type="GO" id="GO:0004142">
    <property type="term" value="F:diacylglycerol cholinephosphotransferase activity"/>
    <property type="evidence" value="ECO:0007669"/>
    <property type="project" value="TreeGrafter"/>
</dbReference>
<protein>
    <submittedName>
        <fullName evidence="5">Uncharacterized protein</fullName>
    </submittedName>
</protein>
<evidence type="ECO:0000256" key="4">
    <source>
        <dbReference type="SAM" id="Phobius"/>
    </source>
</evidence>
<feature type="transmembrane region" description="Helical" evidence="4">
    <location>
        <begin position="12"/>
        <end position="35"/>
    </location>
</feature>
<evidence type="ECO:0000256" key="2">
    <source>
        <dbReference type="ARBA" id="ARBA00010441"/>
    </source>
</evidence>
<reference evidence="5" key="2">
    <citation type="submission" date="2020-05" db="UniProtKB">
        <authorList>
            <consortium name="EnsemblMetazoa"/>
        </authorList>
    </citation>
    <scope>IDENTIFICATION</scope>
    <source>
        <strain evidence="5">IAEA</strain>
    </source>
</reference>
<evidence type="ECO:0000256" key="3">
    <source>
        <dbReference type="ARBA" id="ARBA00023136"/>
    </source>
</evidence>
<dbReference type="EMBL" id="JXJN01009818">
    <property type="status" value="NOT_ANNOTATED_CDS"/>
    <property type="molecule type" value="Genomic_DNA"/>
</dbReference>
<reference evidence="6" key="1">
    <citation type="submission" date="2015-01" db="EMBL/GenBank/DDBJ databases">
        <authorList>
            <person name="Aksoy S."/>
            <person name="Warren W."/>
            <person name="Wilson R.K."/>
        </authorList>
    </citation>
    <scope>NUCLEOTIDE SEQUENCE [LARGE SCALE GENOMIC DNA]</scope>
    <source>
        <strain evidence="6">IAEA</strain>
    </source>
</reference>
<keyword evidence="3 4" id="KW-0472">Membrane</keyword>
<evidence type="ECO:0000313" key="5">
    <source>
        <dbReference type="EnsemblMetazoa" id="GPPI021843-PA"/>
    </source>
</evidence>
<dbReference type="InterPro" id="IPR043130">
    <property type="entry name" value="CDP-OH_PTrfase_TM_dom"/>
</dbReference>
<dbReference type="STRING" id="67801.A0A1B0B830"/>
<comment type="similarity">
    <text evidence="2">Belongs to the CDP-alcohol phosphatidyltransferase class-I family.</text>
</comment>
<dbReference type="GO" id="GO:0005794">
    <property type="term" value="C:Golgi apparatus"/>
    <property type="evidence" value="ECO:0007669"/>
    <property type="project" value="TreeGrafter"/>
</dbReference>
<accession>A0A1B0B830</accession>
<dbReference type="GO" id="GO:0006646">
    <property type="term" value="P:phosphatidylethanolamine biosynthetic process"/>
    <property type="evidence" value="ECO:0007669"/>
    <property type="project" value="TreeGrafter"/>
</dbReference>
<dbReference type="GO" id="GO:0004307">
    <property type="term" value="F:ethanolaminephosphotransferase activity"/>
    <property type="evidence" value="ECO:0007669"/>
    <property type="project" value="TreeGrafter"/>
</dbReference>
<dbReference type="EnsemblMetazoa" id="GPPI021843-RA">
    <property type="protein sequence ID" value="GPPI021843-PA"/>
    <property type="gene ID" value="GPPI021843"/>
</dbReference>
<proteinExistence type="inferred from homology"/>
<dbReference type="PANTHER" id="PTHR10414">
    <property type="entry name" value="ETHANOLAMINEPHOSPHOTRANSFERASE"/>
    <property type="match status" value="1"/>
</dbReference>
<dbReference type="VEuPathDB" id="VectorBase:GPPI021843"/>
<evidence type="ECO:0000313" key="6">
    <source>
        <dbReference type="Proteomes" id="UP000092460"/>
    </source>
</evidence>
<dbReference type="PANTHER" id="PTHR10414:SF37">
    <property type="entry name" value="BB IN A BOXCAR, ISOFORM C"/>
    <property type="match status" value="1"/>
</dbReference>
<keyword evidence="4" id="KW-0812">Transmembrane</keyword>
<keyword evidence="6" id="KW-1185">Reference proteome</keyword>
<dbReference type="GO" id="GO:0005789">
    <property type="term" value="C:endoplasmic reticulum membrane"/>
    <property type="evidence" value="ECO:0007669"/>
    <property type="project" value="TreeGrafter"/>
</dbReference>
<dbReference type="AlphaFoldDB" id="A0A1B0B830"/>
<name>A0A1B0B830_9MUSC</name>
<sequence>MELFGLENPLRLAPNLITIVSLMVNVVSTFILARYSSGEITPTHRWTRLFSAFDLFLYQSLDSIAGKLARRINMSSQLENCDLVQPYYLNICTYFPETNSTGGKLSIFLNTAILFPKTERQSWFHRKLLYYMTAQNNQKKTTPYLTKLRNHFPTDCNGISSFTSTI</sequence>
<dbReference type="InterPro" id="IPR014472">
    <property type="entry name" value="CHOPT"/>
</dbReference>
<dbReference type="Gene3D" id="1.20.120.1760">
    <property type="match status" value="1"/>
</dbReference>